<accession>A0A9X9LRF4</accession>
<comment type="caution">
    <text evidence="1">The sequence shown here is derived from an EMBL/GenBank/DDBJ whole genome shotgun (WGS) entry which is preliminary data.</text>
</comment>
<protein>
    <submittedName>
        <fullName evidence="1">Uncharacterized protein</fullName>
    </submittedName>
</protein>
<dbReference type="AlphaFoldDB" id="A0A9X9LRF4"/>
<name>A0A9X9LRF4_GULGU</name>
<reference evidence="1 2" key="1">
    <citation type="submission" date="2018-10" db="EMBL/GenBank/DDBJ databases">
        <authorList>
            <person name="Ekblom R."/>
            <person name="Jareborg N."/>
        </authorList>
    </citation>
    <scope>NUCLEOTIDE SEQUENCE [LARGE SCALE GENOMIC DNA]</scope>
    <source>
        <tissue evidence="1">Muscle</tissue>
    </source>
</reference>
<organism evidence="1 2">
    <name type="scientific">Gulo gulo</name>
    <name type="common">Wolverine</name>
    <name type="synonym">Gluton</name>
    <dbReference type="NCBI Taxonomy" id="48420"/>
    <lineage>
        <taxon>Eukaryota</taxon>
        <taxon>Metazoa</taxon>
        <taxon>Chordata</taxon>
        <taxon>Craniata</taxon>
        <taxon>Vertebrata</taxon>
        <taxon>Euteleostomi</taxon>
        <taxon>Mammalia</taxon>
        <taxon>Eutheria</taxon>
        <taxon>Laurasiatheria</taxon>
        <taxon>Carnivora</taxon>
        <taxon>Caniformia</taxon>
        <taxon>Musteloidea</taxon>
        <taxon>Mustelidae</taxon>
        <taxon>Guloninae</taxon>
        <taxon>Gulo</taxon>
    </lineage>
</organism>
<feature type="non-terminal residue" evidence="1">
    <location>
        <position position="1"/>
    </location>
</feature>
<gene>
    <name evidence="1" type="ORF">BN2614_LOCUS1</name>
</gene>
<dbReference type="Proteomes" id="UP000269945">
    <property type="component" value="Unassembled WGS sequence"/>
</dbReference>
<keyword evidence="2" id="KW-1185">Reference proteome</keyword>
<proteinExistence type="predicted"/>
<evidence type="ECO:0000313" key="1">
    <source>
        <dbReference type="EMBL" id="VCW83768.1"/>
    </source>
</evidence>
<dbReference type="EMBL" id="CYRY02012834">
    <property type="protein sequence ID" value="VCW83768.1"/>
    <property type="molecule type" value="Genomic_DNA"/>
</dbReference>
<evidence type="ECO:0000313" key="2">
    <source>
        <dbReference type="Proteomes" id="UP000269945"/>
    </source>
</evidence>
<sequence>LWTRCCNTCFTCTVIGVIAEGFDSKYGHPLIRIYTCHRKQEKLYQQVCKLSNSPAHGHPTSRRYC</sequence>